<gene>
    <name evidence="5" type="ORF">ACFPWV_36920</name>
</gene>
<feature type="region of interest" description="Disordered" evidence="4">
    <location>
        <begin position="176"/>
        <end position="211"/>
    </location>
</feature>
<name>A0ABW0E774_9ACTN</name>
<dbReference type="Proteomes" id="UP001596035">
    <property type="component" value="Unassembled WGS sequence"/>
</dbReference>
<feature type="compositionally biased region" description="Acidic residues" evidence="4">
    <location>
        <begin position="576"/>
        <end position="604"/>
    </location>
</feature>
<organism evidence="5 6">
    <name type="scientific">Streptomyces atrovirens</name>
    <dbReference type="NCBI Taxonomy" id="285556"/>
    <lineage>
        <taxon>Bacteria</taxon>
        <taxon>Bacillati</taxon>
        <taxon>Actinomycetota</taxon>
        <taxon>Actinomycetes</taxon>
        <taxon>Kitasatosporales</taxon>
        <taxon>Streptomycetaceae</taxon>
        <taxon>Streptomyces</taxon>
    </lineage>
</organism>
<feature type="repeat" description="ANK" evidence="3">
    <location>
        <begin position="508"/>
        <end position="541"/>
    </location>
</feature>
<proteinExistence type="predicted"/>
<evidence type="ECO:0000256" key="2">
    <source>
        <dbReference type="ARBA" id="ARBA00023043"/>
    </source>
</evidence>
<dbReference type="RefSeq" id="WP_344566989.1">
    <property type="nucleotide sequence ID" value="NZ_BAAATG010000052.1"/>
</dbReference>
<evidence type="ECO:0000313" key="5">
    <source>
        <dbReference type="EMBL" id="MFC5245428.1"/>
    </source>
</evidence>
<accession>A0ABW0E774</accession>
<evidence type="ECO:0000256" key="3">
    <source>
        <dbReference type="PROSITE-ProRule" id="PRU00023"/>
    </source>
</evidence>
<evidence type="ECO:0000256" key="1">
    <source>
        <dbReference type="ARBA" id="ARBA00022737"/>
    </source>
</evidence>
<keyword evidence="1" id="KW-0677">Repeat</keyword>
<dbReference type="Pfam" id="PF12796">
    <property type="entry name" value="Ank_2"/>
    <property type="match status" value="1"/>
</dbReference>
<dbReference type="EMBL" id="JBHSKN010000038">
    <property type="protein sequence ID" value="MFC5245428.1"/>
    <property type="molecule type" value="Genomic_DNA"/>
</dbReference>
<dbReference type="PROSITE" id="PS50297">
    <property type="entry name" value="ANK_REP_REGION"/>
    <property type="match status" value="1"/>
</dbReference>
<keyword evidence="6" id="KW-1185">Reference proteome</keyword>
<feature type="compositionally biased region" description="Basic and acidic residues" evidence="4">
    <location>
        <begin position="193"/>
        <end position="202"/>
    </location>
</feature>
<dbReference type="InterPro" id="IPR036770">
    <property type="entry name" value="Ankyrin_rpt-contain_sf"/>
</dbReference>
<dbReference type="PROSITE" id="PS50088">
    <property type="entry name" value="ANK_REPEAT"/>
    <property type="match status" value="2"/>
</dbReference>
<dbReference type="PANTHER" id="PTHR24201">
    <property type="entry name" value="ANK_REP_REGION DOMAIN-CONTAINING PROTEIN"/>
    <property type="match status" value="1"/>
</dbReference>
<sequence>MSRRPELPCFPPEEAASWRRIRRYAVPRRMIERATERRTAGDWRGACAAAGVDVDIDLPEVAEHCGDDVAAALEDDLRHLVPDLVRWHLPRVLGGWTTLDTDRTVVLARYRPVRAGEGPRTTPYLHLTTPAMLEGPQRITLRFRTITDEKTAGVFGRPTEDWRYARHLWDARRTAGLRERGGGGTERPAFFHPDGRPRRTDELPTADPGPADAAARAEWVTLLHQKGETEAAFAAAGTELDLTPPTGPGWYRADPAVLIGRIAFDHTRLEREVRRLTDEGVGDRFLVVGDWRTCVLLEPTATGGRTALRARAVGREEAKGVPFLAEALWRRLPDLDLLRVGGVEPEHLHPLVREALFPGLRVVDGTGGPPGPTDPAPVRVRCRGEWHEVGFRPGGPLRMPHSDEEQQRERALRAFGGAVAGCFAVEQTWASGSGRLPKALRAQRQDLFLRAQHGDTHGVLHLLDAGVDPRVRDASGRSLLHVLHLLDHEPLLPRLLEAGLDLEARDQRDRTPLFVAVNDGGSRVLVEALLAAGARIDVEDRMELSLAQVIRRYKRSDLAFLRKRVREEHPGLGADWWDEYMDRNEEEADDHEPVEPEPEPDEPVEYSKEPPF</sequence>
<dbReference type="InterPro" id="IPR050776">
    <property type="entry name" value="Ank_Repeat/CDKN_Inhibitor"/>
</dbReference>
<comment type="caution">
    <text evidence="5">The sequence shown here is derived from an EMBL/GenBank/DDBJ whole genome shotgun (WGS) entry which is preliminary data.</text>
</comment>
<evidence type="ECO:0000313" key="6">
    <source>
        <dbReference type="Proteomes" id="UP001596035"/>
    </source>
</evidence>
<keyword evidence="2 3" id="KW-0040">ANK repeat</keyword>
<protein>
    <submittedName>
        <fullName evidence="5">Ankyrin repeat domain-containing protein</fullName>
    </submittedName>
</protein>
<reference evidence="6" key="1">
    <citation type="journal article" date="2019" name="Int. J. Syst. Evol. Microbiol.">
        <title>The Global Catalogue of Microorganisms (GCM) 10K type strain sequencing project: providing services to taxonomists for standard genome sequencing and annotation.</title>
        <authorList>
            <consortium name="The Broad Institute Genomics Platform"/>
            <consortium name="The Broad Institute Genome Sequencing Center for Infectious Disease"/>
            <person name="Wu L."/>
            <person name="Ma J."/>
        </authorList>
    </citation>
    <scope>NUCLEOTIDE SEQUENCE [LARGE SCALE GENOMIC DNA]</scope>
    <source>
        <strain evidence="6">CGMCC 4.7131</strain>
    </source>
</reference>
<dbReference type="PANTHER" id="PTHR24201:SF14">
    <property type="entry name" value="CYCLIN-DEPENDENT KINASE 4 INHIBITOR C-LIKE"/>
    <property type="match status" value="1"/>
</dbReference>
<feature type="region of interest" description="Disordered" evidence="4">
    <location>
        <begin position="576"/>
        <end position="612"/>
    </location>
</feature>
<dbReference type="Gene3D" id="1.25.40.20">
    <property type="entry name" value="Ankyrin repeat-containing domain"/>
    <property type="match status" value="1"/>
</dbReference>
<feature type="repeat" description="ANK" evidence="3">
    <location>
        <begin position="475"/>
        <end position="507"/>
    </location>
</feature>
<dbReference type="InterPro" id="IPR002110">
    <property type="entry name" value="Ankyrin_rpt"/>
</dbReference>
<evidence type="ECO:0000256" key="4">
    <source>
        <dbReference type="SAM" id="MobiDB-lite"/>
    </source>
</evidence>
<dbReference type="SUPFAM" id="SSF48403">
    <property type="entry name" value="Ankyrin repeat"/>
    <property type="match status" value="1"/>
</dbReference>